<reference evidence="1" key="1">
    <citation type="journal article" date="2015" name="Nature">
        <title>Complex archaea that bridge the gap between prokaryotes and eukaryotes.</title>
        <authorList>
            <person name="Spang A."/>
            <person name="Saw J.H."/>
            <person name="Jorgensen S.L."/>
            <person name="Zaremba-Niedzwiedzka K."/>
            <person name="Martijn J."/>
            <person name="Lind A.E."/>
            <person name="van Eijk R."/>
            <person name="Schleper C."/>
            <person name="Guy L."/>
            <person name="Ettema T.J."/>
        </authorList>
    </citation>
    <scope>NUCLEOTIDE SEQUENCE</scope>
</reference>
<name>A0A0F9LMP1_9ZZZZ</name>
<dbReference type="AlphaFoldDB" id="A0A0F9LMP1"/>
<dbReference type="EMBL" id="LAZR01005903">
    <property type="protein sequence ID" value="KKM96274.1"/>
    <property type="molecule type" value="Genomic_DNA"/>
</dbReference>
<evidence type="ECO:0000313" key="1">
    <source>
        <dbReference type="EMBL" id="KKM96274.1"/>
    </source>
</evidence>
<protein>
    <submittedName>
        <fullName evidence="1">Uncharacterized protein</fullName>
    </submittedName>
</protein>
<sequence>MAGWNVHGERVIDGVSSTLTALSLFESGSVTARTLGSTEFLHIVDVLIITEDASDVELVVDTAAAGKYIVNTKTAAGVPINIHFHQPYVCPKGVVPKFKGGGANRNMCVIQGFISEA</sequence>
<proteinExistence type="predicted"/>
<gene>
    <name evidence="1" type="ORF">LCGC14_1179860</name>
</gene>
<accession>A0A0F9LMP1</accession>
<comment type="caution">
    <text evidence="1">The sequence shown here is derived from an EMBL/GenBank/DDBJ whole genome shotgun (WGS) entry which is preliminary data.</text>
</comment>
<organism evidence="1">
    <name type="scientific">marine sediment metagenome</name>
    <dbReference type="NCBI Taxonomy" id="412755"/>
    <lineage>
        <taxon>unclassified sequences</taxon>
        <taxon>metagenomes</taxon>
        <taxon>ecological metagenomes</taxon>
    </lineage>
</organism>